<dbReference type="EMBL" id="VCGU01000458">
    <property type="protein sequence ID" value="TRY64327.1"/>
    <property type="molecule type" value="Genomic_DNA"/>
</dbReference>
<feature type="signal peptide" evidence="1">
    <location>
        <begin position="1"/>
        <end position="25"/>
    </location>
</feature>
<dbReference type="OMA" id="CSAMCYE"/>
<protein>
    <submittedName>
        <fullName evidence="2">Uncharacterized protein</fullName>
    </submittedName>
</protein>
<keyword evidence="1" id="KW-0732">Signal</keyword>
<comment type="caution">
    <text evidence="2">The sequence shown here is derived from an EMBL/GenBank/DDBJ whole genome shotgun (WGS) entry which is preliminary data.</text>
</comment>
<reference evidence="2 3" key="1">
    <citation type="journal article" date="2018" name="Nat. Ecol. Evol.">
        <title>Genomic signatures of mitonuclear coevolution across populations of Tigriopus californicus.</title>
        <authorList>
            <person name="Barreto F.S."/>
            <person name="Watson E.T."/>
            <person name="Lima T.G."/>
            <person name="Willett C.S."/>
            <person name="Edmands S."/>
            <person name="Li W."/>
            <person name="Burton R.S."/>
        </authorList>
    </citation>
    <scope>NUCLEOTIDE SEQUENCE [LARGE SCALE GENOMIC DNA]</scope>
    <source>
        <strain evidence="2 3">San Diego</strain>
    </source>
</reference>
<organism evidence="2 3">
    <name type="scientific">Tigriopus californicus</name>
    <name type="common">Marine copepod</name>
    <dbReference type="NCBI Taxonomy" id="6832"/>
    <lineage>
        <taxon>Eukaryota</taxon>
        <taxon>Metazoa</taxon>
        <taxon>Ecdysozoa</taxon>
        <taxon>Arthropoda</taxon>
        <taxon>Crustacea</taxon>
        <taxon>Multicrustacea</taxon>
        <taxon>Hexanauplia</taxon>
        <taxon>Copepoda</taxon>
        <taxon>Harpacticoida</taxon>
        <taxon>Harpacticidae</taxon>
        <taxon>Tigriopus</taxon>
    </lineage>
</organism>
<sequence length="140" mass="15498">MIGSQRSAVILLVCLVGLLIDVTRTQGVQRVEKSVISYQGTDFLLHDGCPEPQCDQSQGECQRTINMVRALYSHCSQSEDGQHVGCVSDLIGPKQTITLPVYASICSAMCYESDPKNLERVHRCPTRGFRVHDPSLQSLF</sequence>
<gene>
    <name evidence="2" type="ORF">TCAL_16630</name>
</gene>
<evidence type="ECO:0000313" key="2">
    <source>
        <dbReference type="EMBL" id="TRY64327.1"/>
    </source>
</evidence>
<evidence type="ECO:0000313" key="3">
    <source>
        <dbReference type="Proteomes" id="UP000318571"/>
    </source>
</evidence>
<proteinExistence type="predicted"/>
<dbReference type="Proteomes" id="UP000318571">
    <property type="component" value="Chromosome 10"/>
</dbReference>
<keyword evidence="3" id="KW-1185">Reference proteome</keyword>
<dbReference type="AlphaFoldDB" id="A0A553NFV7"/>
<evidence type="ECO:0000256" key="1">
    <source>
        <dbReference type="SAM" id="SignalP"/>
    </source>
</evidence>
<accession>A0A553NFV7</accession>
<feature type="chain" id="PRO_5021997695" evidence="1">
    <location>
        <begin position="26"/>
        <end position="140"/>
    </location>
</feature>
<name>A0A553NFV7_TIGCA</name>